<gene>
    <name evidence="2" type="ORF">GCM10007071_04990</name>
</gene>
<organism evidence="2 3">
    <name type="scientific">Marinobacter zhanjiangensis</name>
    <dbReference type="NCBI Taxonomy" id="578215"/>
    <lineage>
        <taxon>Bacteria</taxon>
        <taxon>Pseudomonadati</taxon>
        <taxon>Pseudomonadota</taxon>
        <taxon>Gammaproteobacteria</taxon>
        <taxon>Pseudomonadales</taxon>
        <taxon>Marinobacteraceae</taxon>
        <taxon>Marinobacter</taxon>
    </lineage>
</organism>
<evidence type="ECO:0000313" key="3">
    <source>
        <dbReference type="Proteomes" id="UP000601597"/>
    </source>
</evidence>
<protein>
    <submittedName>
        <fullName evidence="2">Uncharacterized protein</fullName>
    </submittedName>
</protein>
<proteinExistence type="predicted"/>
<evidence type="ECO:0000256" key="1">
    <source>
        <dbReference type="SAM" id="Phobius"/>
    </source>
</evidence>
<dbReference type="Proteomes" id="UP000601597">
    <property type="component" value="Unassembled WGS sequence"/>
</dbReference>
<feature type="transmembrane region" description="Helical" evidence="1">
    <location>
        <begin position="59"/>
        <end position="79"/>
    </location>
</feature>
<dbReference type="RefSeq" id="WP_189572255.1">
    <property type="nucleotide sequence ID" value="NZ_BMXV01000001.1"/>
</dbReference>
<reference evidence="3" key="1">
    <citation type="journal article" date="2019" name="Int. J. Syst. Evol. Microbiol.">
        <title>The Global Catalogue of Microorganisms (GCM) 10K type strain sequencing project: providing services to taxonomists for standard genome sequencing and annotation.</title>
        <authorList>
            <consortium name="The Broad Institute Genomics Platform"/>
            <consortium name="The Broad Institute Genome Sequencing Center for Infectious Disease"/>
            <person name="Wu L."/>
            <person name="Ma J."/>
        </authorList>
    </citation>
    <scope>NUCLEOTIDE SEQUENCE [LARGE SCALE GENOMIC DNA]</scope>
    <source>
        <strain evidence="3">KCTC 22280</strain>
    </source>
</reference>
<evidence type="ECO:0000313" key="2">
    <source>
        <dbReference type="EMBL" id="GGY61195.1"/>
    </source>
</evidence>
<feature type="transmembrane region" description="Helical" evidence="1">
    <location>
        <begin position="29"/>
        <end position="47"/>
    </location>
</feature>
<dbReference type="EMBL" id="BMXV01000001">
    <property type="protein sequence ID" value="GGY61195.1"/>
    <property type="molecule type" value="Genomic_DNA"/>
</dbReference>
<keyword evidence="1" id="KW-0472">Membrane</keyword>
<keyword evidence="1" id="KW-1133">Transmembrane helix</keyword>
<sequence length="208" mass="22971">MSDQKNKRDHDSEKGSSSSWKEMLARHPWGAAALIVIAVFAGLFPALKLAELNQLQTFVIVLSILGFLLAVLVAFIWLASRNHPLSPGQEPPSSTSGQDLEPIPLHDRLTDIWGKQRQPDFEMPDGEHNETAAYSAVDAIGRTAVLWSQCSPQGQRFIADNAGQLMLSWMDFLHQHAISLPSGKLLLSQVSGDSQKMIEEIRRHGIQA</sequence>
<keyword evidence="3" id="KW-1185">Reference proteome</keyword>
<keyword evidence="1" id="KW-0812">Transmembrane</keyword>
<accession>A0ABQ3APB5</accession>
<name>A0ABQ3APB5_9GAMM</name>
<comment type="caution">
    <text evidence="2">The sequence shown here is derived from an EMBL/GenBank/DDBJ whole genome shotgun (WGS) entry which is preliminary data.</text>
</comment>